<dbReference type="OrthoDB" id="3650366at2759"/>
<name>A0A6A5ZGC1_9PLEO</name>
<keyword evidence="2" id="KW-1185">Reference proteome</keyword>
<gene>
    <name evidence="1" type="ORF">BDV96DRAFT_644877</name>
</gene>
<reference evidence="1" key="1">
    <citation type="journal article" date="2020" name="Stud. Mycol.">
        <title>101 Dothideomycetes genomes: a test case for predicting lifestyles and emergence of pathogens.</title>
        <authorList>
            <person name="Haridas S."/>
            <person name="Albert R."/>
            <person name="Binder M."/>
            <person name="Bloem J."/>
            <person name="Labutti K."/>
            <person name="Salamov A."/>
            <person name="Andreopoulos B."/>
            <person name="Baker S."/>
            <person name="Barry K."/>
            <person name="Bills G."/>
            <person name="Bluhm B."/>
            <person name="Cannon C."/>
            <person name="Castanera R."/>
            <person name="Culley D."/>
            <person name="Daum C."/>
            <person name="Ezra D."/>
            <person name="Gonzalez J."/>
            <person name="Henrissat B."/>
            <person name="Kuo A."/>
            <person name="Liang C."/>
            <person name="Lipzen A."/>
            <person name="Lutzoni F."/>
            <person name="Magnuson J."/>
            <person name="Mondo S."/>
            <person name="Nolan M."/>
            <person name="Ohm R."/>
            <person name="Pangilinan J."/>
            <person name="Park H.-J."/>
            <person name="Ramirez L."/>
            <person name="Alfaro M."/>
            <person name="Sun H."/>
            <person name="Tritt A."/>
            <person name="Yoshinaga Y."/>
            <person name="Zwiers L.-H."/>
            <person name="Turgeon B."/>
            <person name="Goodwin S."/>
            <person name="Spatafora J."/>
            <person name="Crous P."/>
            <person name="Grigoriev I."/>
        </authorList>
    </citation>
    <scope>NUCLEOTIDE SEQUENCE</scope>
    <source>
        <strain evidence="1">CBS 627.86</strain>
    </source>
</reference>
<dbReference type="Proteomes" id="UP000799770">
    <property type="component" value="Unassembled WGS sequence"/>
</dbReference>
<protein>
    <submittedName>
        <fullName evidence="1">Uncharacterized protein</fullName>
    </submittedName>
</protein>
<dbReference type="EMBL" id="ML977319">
    <property type="protein sequence ID" value="KAF2117461.1"/>
    <property type="molecule type" value="Genomic_DNA"/>
</dbReference>
<proteinExistence type="predicted"/>
<dbReference type="PANTHER" id="PTHR48312">
    <property type="match status" value="1"/>
</dbReference>
<dbReference type="AlphaFoldDB" id="A0A6A5ZGC1"/>
<evidence type="ECO:0000313" key="2">
    <source>
        <dbReference type="Proteomes" id="UP000799770"/>
    </source>
</evidence>
<accession>A0A6A5ZGC1</accession>
<dbReference type="PANTHER" id="PTHR48312:SF1">
    <property type="entry name" value="SULFOTRANSFERASE"/>
    <property type="match status" value="1"/>
</dbReference>
<organism evidence="1 2">
    <name type="scientific">Lophiotrema nucula</name>
    <dbReference type="NCBI Taxonomy" id="690887"/>
    <lineage>
        <taxon>Eukaryota</taxon>
        <taxon>Fungi</taxon>
        <taxon>Dikarya</taxon>
        <taxon>Ascomycota</taxon>
        <taxon>Pezizomycotina</taxon>
        <taxon>Dothideomycetes</taxon>
        <taxon>Pleosporomycetidae</taxon>
        <taxon>Pleosporales</taxon>
        <taxon>Lophiotremataceae</taxon>
        <taxon>Lophiotrema</taxon>
    </lineage>
</organism>
<sequence length="362" mass="41451">MTSDGTSEDLKYNALFSNPRTASHLLTRLLNLPNQPAVHRHPDDGYIFMRPTLMRLKRWLGGKPVSCWTVHDQKSIQYAFQRSHDDLARWRCVAQANGKGAYLKFHCVDLVEPISETRWLHGVESAQGMQPWTVSTARNSYDGCNSSFRSEGNETCFPDSILKSWNPTFLIRHPALVLPSLVRADLDVGNDFLLSAESDAETQGYRTAWEDAKKWQVTFHWQRQLLEWYLAHLSDEEKHTGEEHVSYPIVLDADDIQSPSAHELLEKYTRAVGLDPNVVEFQWSAAPKREVEEMNIYEKRLLDTISASTGIVPGKTANGLVLEDEKIKWMTEFGKDLGAKLGVWVDEAMEDYERMREVRLKV</sequence>
<evidence type="ECO:0000313" key="1">
    <source>
        <dbReference type="EMBL" id="KAF2117461.1"/>
    </source>
</evidence>